<protein>
    <recommendedName>
        <fullName evidence="2">DUF2157 domain-containing protein</fullName>
    </recommendedName>
</protein>
<dbReference type="AlphaFoldDB" id="A0A0P8AJ18"/>
<feature type="transmembrane region" description="Helical" evidence="1">
    <location>
        <begin position="159"/>
        <end position="176"/>
    </location>
</feature>
<keyword evidence="1" id="KW-0812">Transmembrane</keyword>
<dbReference type="Pfam" id="PF09925">
    <property type="entry name" value="DUF2157"/>
    <property type="match status" value="1"/>
</dbReference>
<keyword evidence="1" id="KW-0472">Membrane</keyword>
<reference evidence="3 4" key="1">
    <citation type="submission" date="2015-09" db="EMBL/GenBank/DDBJ databases">
        <title>A metagenomics-based metabolic model of nitrate-dependent anaerobic oxidation of methane by Methanoperedens-like archaea.</title>
        <authorList>
            <person name="Arshad A."/>
            <person name="Speth D.R."/>
            <person name="De Graaf R.M."/>
            <person name="Op Den Camp H.J."/>
            <person name="Jetten M.S."/>
            <person name="Welte C.U."/>
        </authorList>
    </citation>
    <scope>NUCLEOTIDE SEQUENCE [LARGE SCALE GENOMIC DNA]</scope>
</reference>
<sequence>MEDEEFYSRLKDEMVEWQRDGIIDSTQAETIMKRHGVEKKTYKPGNVITALSTLAVILIGVGIILFFASNWEKIPDIIKIVLLFLATFSSYYAGYVIRFEKQNYPRAGHALIFLGSILVGASIFLIGQIFNINVDAHWLVLLWFIAISPMGYVFDSRPTIGLSILTFTYWLAFSVSPEYRGMSSPLLLFLIFGIGLYSIGQLHQLMDKWARFRMIYKGFGIFFILLSYFYFSIWPTEFRYIYNYPQQAGFSATAQFLFTAFAIIAVISILANLLAKEKLKSIRYEFYLLLAAFIGWIVLFAINTYPQQFFTMHVEQYNTYFEISPGSETLLFAVLSAFQIGLSIVTISIGYYKNEVDFVNIGIIFFALGVMQVYINHLQGMLPKGLGLIIGGIFLFFFATYLEKKRRNLLNSMKVTE</sequence>
<feature type="transmembrane region" description="Helical" evidence="1">
    <location>
        <begin position="109"/>
        <end position="130"/>
    </location>
</feature>
<dbReference type="EMBL" id="LKCM01000066">
    <property type="protein sequence ID" value="KPQ44633.1"/>
    <property type="molecule type" value="Genomic_DNA"/>
</dbReference>
<evidence type="ECO:0000256" key="1">
    <source>
        <dbReference type="SAM" id="Phobius"/>
    </source>
</evidence>
<dbReference type="InterPro" id="IPR018677">
    <property type="entry name" value="DUF2157"/>
</dbReference>
<accession>A0A0P8AJ18</accession>
<feature type="transmembrane region" description="Helical" evidence="1">
    <location>
        <begin position="358"/>
        <end position="375"/>
    </location>
</feature>
<evidence type="ECO:0000313" key="3">
    <source>
        <dbReference type="EMBL" id="KPQ44633.1"/>
    </source>
</evidence>
<name>A0A0P8AJ18_9EURY</name>
<keyword evidence="1" id="KW-1133">Transmembrane helix</keyword>
<feature type="domain" description="DUF2157" evidence="2">
    <location>
        <begin position="16"/>
        <end position="158"/>
    </location>
</feature>
<feature type="transmembrane region" description="Helical" evidence="1">
    <location>
        <begin position="254"/>
        <end position="274"/>
    </location>
</feature>
<comment type="caution">
    <text evidence="3">The sequence shown here is derived from an EMBL/GenBank/DDBJ whole genome shotgun (WGS) entry which is preliminary data.</text>
</comment>
<feature type="transmembrane region" description="Helical" evidence="1">
    <location>
        <begin position="286"/>
        <end position="305"/>
    </location>
</feature>
<evidence type="ECO:0000313" key="4">
    <source>
        <dbReference type="Proteomes" id="UP000050360"/>
    </source>
</evidence>
<feature type="transmembrane region" description="Helical" evidence="1">
    <location>
        <begin position="182"/>
        <end position="202"/>
    </location>
</feature>
<evidence type="ECO:0000259" key="2">
    <source>
        <dbReference type="Pfam" id="PF09925"/>
    </source>
</evidence>
<gene>
    <name evidence="3" type="ORF">MPEBLZ_00790</name>
</gene>
<organism evidence="3 4">
    <name type="scientific">Candidatus Methanoperedens nitratireducens</name>
    <dbReference type="NCBI Taxonomy" id="1392998"/>
    <lineage>
        <taxon>Archaea</taxon>
        <taxon>Methanobacteriati</taxon>
        <taxon>Methanobacteriota</taxon>
        <taxon>Stenosarchaea group</taxon>
        <taxon>Methanomicrobia</taxon>
        <taxon>Methanosarcinales</taxon>
        <taxon>ANME-2 cluster</taxon>
        <taxon>Candidatus Methanoperedentaceae</taxon>
        <taxon>Candidatus Methanoperedens</taxon>
    </lineage>
</organism>
<feature type="transmembrane region" description="Helical" evidence="1">
    <location>
        <begin position="214"/>
        <end position="234"/>
    </location>
</feature>
<proteinExistence type="predicted"/>
<dbReference type="Proteomes" id="UP000050360">
    <property type="component" value="Unassembled WGS sequence"/>
</dbReference>
<feature type="transmembrane region" description="Helical" evidence="1">
    <location>
        <begin position="136"/>
        <end position="154"/>
    </location>
</feature>
<feature type="transmembrane region" description="Helical" evidence="1">
    <location>
        <begin position="47"/>
        <end position="71"/>
    </location>
</feature>
<feature type="transmembrane region" description="Helical" evidence="1">
    <location>
        <begin position="77"/>
        <end position="97"/>
    </location>
</feature>
<feature type="transmembrane region" description="Helical" evidence="1">
    <location>
        <begin position="330"/>
        <end position="351"/>
    </location>
</feature>
<feature type="transmembrane region" description="Helical" evidence="1">
    <location>
        <begin position="381"/>
        <end position="402"/>
    </location>
</feature>